<organism evidence="2 3">
    <name type="scientific">ssRNA phage SRR6253161_4</name>
    <dbReference type="NCBI Taxonomy" id="2786491"/>
    <lineage>
        <taxon>Viruses</taxon>
        <taxon>Riboviria</taxon>
        <taxon>Orthornavirae</taxon>
        <taxon>Lenarviricota</taxon>
        <taxon>Leviviricetes</taxon>
        <taxon>Timlovirales</taxon>
        <taxon>Steitzviridae</taxon>
        <taxon>Bicehmovirus</taxon>
        <taxon>Bicehmovirus peladaptatum</taxon>
    </lineage>
</organism>
<dbReference type="RefSeq" id="YP_010770467.1">
    <property type="nucleotide sequence ID" value="NC_074277.1"/>
</dbReference>
<evidence type="ECO:0000313" key="3">
    <source>
        <dbReference type="Proteomes" id="UP000677666"/>
    </source>
</evidence>
<feature type="non-terminal residue" evidence="2">
    <location>
        <position position="37"/>
    </location>
</feature>
<keyword evidence="3" id="KW-1185">Reference proteome</keyword>
<accession>A0A8S5L4C2</accession>
<evidence type="ECO:0000256" key="1">
    <source>
        <dbReference type="SAM" id="Phobius"/>
    </source>
</evidence>
<protein>
    <submittedName>
        <fullName evidence="2">Uncharacterized protein</fullName>
    </submittedName>
</protein>
<sequence length="37" mass="3803">MRVLLSLIGFNSASLIAGWLAVFLSLLGNGGLQLVSA</sequence>
<reference evidence="2" key="1">
    <citation type="submission" date="2020-09" db="EMBL/GenBank/DDBJ databases">
        <title>Leviviricetes taxonomy.</title>
        <authorList>
            <person name="Stockdale S.R."/>
            <person name="Callanan J."/>
            <person name="Adriaenssens E.M."/>
            <person name="Kuhn J.H."/>
            <person name="Rumnieks J."/>
            <person name="Shkoporov A."/>
            <person name="Draper L.A."/>
            <person name="Ross P."/>
            <person name="Hill C."/>
        </authorList>
    </citation>
    <scope>NUCLEOTIDE SEQUENCE</scope>
</reference>
<feature type="transmembrane region" description="Helical" evidence="1">
    <location>
        <begin position="7"/>
        <end position="27"/>
    </location>
</feature>
<dbReference type="GeneID" id="80399799"/>
<gene>
    <name evidence="2" type="primary">SRR6253161_4_4</name>
</gene>
<proteinExistence type="predicted"/>
<keyword evidence="1" id="KW-1133">Transmembrane helix</keyword>
<keyword evidence="1" id="KW-0812">Transmembrane</keyword>
<dbReference type="Proteomes" id="UP000677666">
    <property type="component" value="Segment"/>
</dbReference>
<keyword evidence="1" id="KW-0472">Membrane</keyword>
<evidence type="ECO:0000313" key="2">
    <source>
        <dbReference type="EMBL" id="DAD52529.1"/>
    </source>
</evidence>
<dbReference type="EMBL" id="BK014131">
    <property type="protein sequence ID" value="DAD52529.1"/>
    <property type="molecule type" value="Genomic_RNA"/>
</dbReference>
<name>A0A8S5L4C2_9VIRU</name>
<dbReference type="KEGG" id="vg:80399799"/>